<feature type="region of interest" description="Disordered" evidence="1">
    <location>
        <begin position="71"/>
        <end position="131"/>
    </location>
</feature>
<feature type="region of interest" description="Disordered" evidence="1">
    <location>
        <begin position="524"/>
        <end position="568"/>
    </location>
</feature>
<reference evidence="2 3" key="1">
    <citation type="submission" date="2017-11" db="EMBL/GenBank/DDBJ databases">
        <title>De novo assembly and phasing of dikaryotic genomes from two isolates of Puccinia coronata f. sp. avenae, the causal agent of oat crown rust.</title>
        <authorList>
            <person name="Miller M.E."/>
            <person name="Zhang Y."/>
            <person name="Omidvar V."/>
            <person name="Sperschneider J."/>
            <person name="Schwessinger B."/>
            <person name="Raley C."/>
            <person name="Palmer J.M."/>
            <person name="Garnica D."/>
            <person name="Upadhyaya N."/>
            <person name="Rathjen J."/>
            <person name="Taylor J.M."/>
            <person name="Park R.F."/>
            <person name="Dodds P.N."/>
            <person name="Hirsch C.D."/>
            <person name="Kianian S.F."/>
            <person name="Figueroa M."/>
        </authorList>
    </citation>
    <scope>NUCLEOTIDE SEQUENCE [LARGE SCALE GENOMIC DNA]</scope>
    <source>
        <strain evidence="2">12NC29</strain>
    </source>
</reference>
<protein>
    <recommendedName>
        <fullName evidence="4">F-box domain-containing protein</fullName>
    </recommendedName>
</protein>
<name>A0A2N5TKM3_9BASI</name>
<keyword evidence="3" id="KW-1185">Reference proteome</keyword>
<evidence type="ECO:0008006" key="4">
    <source>
        <dbReference type="Google" id="ProtNLM"/>
    </source>
</evidence>
<evidence type="ECO:0000313" key="3">
    <source>
        <dbReference type="Proteomes" id="UP000235388"/>
    </source>
</evidence>
<comment type="caution">
    <text evidence="2">The sequence shown here is derived from an EMBL/GenBank/DDBJ whole genome shotgun (WGS) entry which is preliminary data.</text>
</comment>
<proteinExistence type="predicted"/>
<dbReference type="Proteomes" id="UP000235388">
    <property type="component" value="Unassembled WGS sequence"/>
</dbReference>
<feature type="compositionally biased region" description="Acidic residues" evidence="1">
    <location>
        <begin position="71"/>
        <end position="89"/>
    </location>
</feature>
<organism evidence="2 3">
    <name type="scientific">Puccinia coronata f. sp. avenae</name>
    <dbReference type="NCBI Taxonomy" id="200324"/>
    <lineage>
        <taxon>Eukaryota</taxon>
        <taxon>Fungi</taxon>
        <taxon>Dikarya</taxon>
        <taxon>Basidiomycota</taxon>
        <taxon>Pucciniomycotina</taxon>
        <taxon>Pucciniomycetes</taxon>
        <taxon>Pucciniales</taxon>
        <taxon>Pucciniaceae</taxon>
        <taxon>Puccinia</taxon>
    </lineage>
</organism>
<evidence type="ECO:0000313" key="2">
    <source>
        <dbReference type="EMBL" id="PLW26041.1"/>
    </source>
</evidence>
<dbReference type="STRING" id="200324.A0A2N5TKM3"/>
<feature type="region of interest" description="Disordered" evidence="1">
    <location>
        <begin position="1"/>
        <end position="21"/>
    </location>
</feature>
<dbReference type="EMBL" id="PGCJ01000568">
    <property type="protein sequence ID" value="PLW26041.1"/>
    <property type="molecule type" value="Genomic_DNA"/>
</dbReference>
<dbReference type="AlphaFoldDB" id="A0A2N5TKM3"/>
<dbReference type="OrthoDB" id="2502018at2759"/>
<sequence>MPSTPASASKPRPAKTGLDTFAREELMASLSLSGSSSGSRATHGARASLGTLPFEIKQWIVYWLNQSEEEDPLFDSDDSDVEEVDDDEFTDKPRKPIPKPTPTRTQISNLFKFPPSKPAPSHPAPPDSTTLSPPISLKSILSLSLVDRTFYEICRPFIWQTLDLENFDLSKLKELRTGALTRQAEYVRRIWWRVTISELDEYEPDSWMSALEGDSSEGAKKEWDEWGRSSELLEMLTMCTRITNLDVDLRPASLDEHRQFIPQPLEPTAKFLAPISQLSHLTSIALTAPSNGNPFSEVFLVRLIQDMVHLQCFRCCAIEAHAPDFELSNSISVCESPLALHLSRLVSLKEIDLDQADCFDLSWSTIEWAGTLEDLALDDCCRASLRALHAFCRKFSGTLSNLEVTDVPYDEEVFRTGEAQRTITELGTGMYRFELPVLTTLSVSNELPIVFLENFAECKKIRLLELAVNPSISAADIERLVNPDSWPRLQKVIIATADSDLSQGQLEALELFFLSKGVLLDIDDDQDSDDSDDDDDNSNDDEQIGYAFDDDLDDLQNEWMDDDEDFED</sequence>
<evidence type="ECO:0000256" key="1">
    <source>
        <dbReference type="SAM" id="MobiDB-lite"/>
    </source>
</evidence>
<dbReference type="SUPFAM" id="SSF52047">
    <property type="entry name" value="RNI-like"/>
    <property type="match status" value="1"/>
</dbReference>
<accession>A0A2N5TKM3</accession>
<feature type="compositionally biased region" description="Pro residues" evidence="1">
    <location>
        <begin position="115"/>
        <end position="126"/>
    </location>
</feature>
<gene>
    <name evidence="2" type="ORF">PCANC_22397</name>
</gene>